<dbReference type="AlphaFoldDB" id="A0A6A5GM15"/>
<dbReference type="Proteomes" id="UP000483820">
    <property type="component" value="Chromosome IV"/>
</dbReference>
<dbReference type="GeneID" id="78775354"/>
<dbReference type="RefSeq" id="XP_053583636.1">
    <property type="nucleotide sequence ID" value="XM_053728864.1"/>
</dbReference>
<gene>
    <name evidence="1" type="ORF">GCK72_012131</name>
</gene>
<dbReference type="CTD" id="78775354"/>
<dbReference type="EMBL" id="WUAV01000004">
    <property type="protein sequence ID" value="KAF1755681.1"/>
    <property type="molecule type" value="Genomic_DNA"/>
</dbReference>
<name>A0A6A5GM15_CAERE</name>
<protein>
    <submittedName>
        <fullName evidence="1">Uncharacterized protein</fullName>
    </submittedName>
</protein>
<evidence type="ECO:0000313" key="1">
    <source>
        <dbReference type="EMBL" id="KAF1755681.1"/>
    </source>
</evidence>
<evidence type="ECO:0000313" key="2">
    <source>
        <dbReference type="Proteomes" id="UP000483820"/>
    </source>
</evidence>
<comment type="caution">
    <text evidence="1">The sequence shown here is derived from an EMBL/GenBank/DDBJ whole genome shotgun (WGS) entry which is preliminary data.</text>
</comment>
<proteinExistence type="predicted"/>
<accession>A0A6A5GM15</accession>
<reference evidence="1 2" key="1">
    <citation type="submission" date="2019-12" db="EMBL/GenBank/DDBJ databases">
        <title>Chromosome-level assembly of the Caenorhabditis remanei genome.</title>
        <authorList>
            <person name="Teterina A.A."/>
            <person name="Willis J.H."/>
            <person name="Phillips P.C."/>
        </authorList>
    </citation>
    <scope>NUCLEOTIDE SEQUENCE [LARGE SCALE GENOMIC DNA]</scope>
    <source>
        <strain evidence="1 2">PX506</strain>
        <tissue evidence="1">Whole organism</tissue>
    </source>
</reference>
<dbReference type="KEGG" id="crq:GCK72_012131"/>
<organism evidence="1 2">
    <name type="scientific">Caenorhabditis remanei</name>
    <name type="common">Caenorhabditis vulgaris</name>
    <dbReference type="NCBI Taxonomy" id="31234"/>
    <lineage>
        <taxon>Eukaryota</taxon>
        <taxon>Metazoa</taxon>
        <taxon>Ecdysozoa</taxon>
        <taxon>Nematoda</taxon>
        <taxon>Chromadorea</taxon>
        <taxon>Rhabditida</taxon>
        <taxon>Rhabditina</taxon>
        <taxon>Rhabditomorpha</taxon>
        <taxon>Rhabditoidea</taxon>
        <taxon>Rhabditidae</taxon>
        <taxon>Peloderinae</taxon>
        <taxon>Caenorhabditis</taxon>
    </lineage>
</organism>
<sequence length="135" mass="15322">MPKVVGVKNYSKRSLYSNIRDGVSTVPSNELLDSIYKSNAILIFQSRNGLSFGHTRSTQLKSYNKMNTIKRPMRSFNAIFGKRLKQNRVLPKIHATRSCTKLRDEEFEARVQTLLDEQFTNVRVAPSQVGTGEGL</sequence>